<gene>
    <name evidence="1" type="ORF">OXU80_06180</name>
</gene>
<protein>
    <submittedName>
        <fullName evidence="1">ABA4-like family protein</fullName>
    </submittedName>
</protein>
<proteinExistence type="predicted"/>
<accession>A0ACD4NSF0</accession>
<dbReference type="Proteomes" id="UP001163223">
    <property type="component" value="Chromosome"/>
</dbReference>
<keyword evidence="2" id="KW-1185">Reference proteome</keyword>
<name>A0ACD4NSF0_9HYPH</name>
<evidence type="ECO:0000313" key="1">
    <source>
        <dbReference type="EMBL" id="WAJ29806.1"/>
    </source>
</evidence>
<reference evidence="1" key="1">
    <citation type="submission" date="2022-11" db="EMBL/GenBank/DDBJ databases">
        <title>beta-Carotene-producing bacterium, Jeongeuplla avenae sp. nov., alleviates the salt stress of Arabidopsis seedlings.</title>
        <authorList>
            <person name="Jiang L."/>
            <person name="Lee J."/>
        </authorList>
    </citation>
    <scope>NUCLEOTIDE SEQUENCE</scope>
    <source>
        <strain evidence="1">DY_R2A_6</strain>
    </source>
</reference>
<sequence length="158" mass="16853">MAAILLVTIPEATRMTLETIFSLCGLLALIGWAALLASPWIPVWSDRIAGWIVPGLLAVIYVALVLAFFGEAEGGFGSLEEVAQLFSSRPVLLAGWLHYLAFDLLVGAWEAREGRRRGVPFLLVVPCFAATFLVGPAGFLLFLVVRAAAGRRAVASAA</sequence>
<dbReference type="EMBL" id="CP113520">
    <property type="protein sequence ID" value="WAJ29806.1"/>
    <property type="molecule type" value="Genomic_DNA"/>
</dbReference>
<evidence type="ECO:0000313" key="2">
    <source>
        <dbReference type="Proteomes" id="UP001163223"/>
    </source>
</evidence>
<organism evidence="1 2">
    <name type="scientific">Antarcticirhabdus aurantiaca</name>
    <dbReference type="NCBI Taxonomy" id="2606717"/>
    <lineage>
        <taxon>Bacteria</taxon>
        <taxon>Pseudomonadati</taxon>
        <taxon>Pseudomonadota</taxon>
        <taxon>Alphaproteobacteria</taxon>
        <taxon>Hyphomicrobiales</taxon>
        <taxon>Aurantimonadaceae</taxon>
        <taxon>Antarcticirhabdus</taxon>
    </lineage>
</organism>